<evidence type="ECO:0000256" key="4">
    <source>
        <dbReference type="ARBA" id="ARBA00023150"/>
    </source>
</evidence>
<proteinExistence type="inferred from homology"/>
<comment type="function">
    <text evidence="6 7">Catalyzes the conversion of (8S)-3',8-cyclo-7,8-dihydroguanosine 5'-triphosphate to cyclic pyranopterin monophosphate (cPMP).</text>
</comment>
<sequence>MFFAKKFPARHFPLPACPSGPGRLALRLSMRYTARHTLNARIRLMQDNFSHLDKDGNITMVDVGAKPDTRRVAIAEAIVELSPHTLKLLKECALPKGDVLTCAKVGGIMAAKRTAELIPLCHPLSLNLVDVRFEVRDTPPSVRIEAETRTTGPTGVEMEAIIAAQTAAAVIYDMCKAVQRDIVISRVRLLFKDGGRSGAFHAKPLD</sequence>
<accession>A0A1K1LFC6</accession>
<dbReference type="InterPro" id="IPR023045">
    <property type="entry name" value="MoaC"/>
</dbReference>
<evidence type="ECO:0000256" key="5">
    <source>
        <dbReference type="ARBA" id="ARBA00023239"/>
    </source>
</evidence>
<evidence type="ECO:0000313" key="10">
    <source>
        <dbReference type="Proteomes" id="UP000186323"/>
    </source>
</evidence>
<keyword evidence="5 7" id="KW-0456">Lyase</keyword>
<feature type="domain" description="Molybdopterin cofactor biosynthesis C (MoaC)" evidence="8">
    <location>
        <begin position="60"/>
        <end position="195"/>
    </location>
</feature>
<dbReference type="UniPathway" id="UPA00344"/>
<keyword evidence="4 7" id="KW-0501">Molybdenum cofactor biosynthesis</keyword>
<evidence type="ECO:0000256" key="3">
    <source>
        <dbReference type="ARBA" id="ARBA00012575"/>
    </source>
</evidence>
<comment type="catalytic activity">
    <reaction evidence="1 7">
        <text>(8S)-3',8-cyclo-7,8-dihydroguanosine 5'-triphosphate = cyclic pyranopterin phosphate + diphosphate</text>
        <dbReference type="Rhea" id="RHEA:49580"/>
        <dbReference type="ChEBI" id="CHEBI:33019"/>
        <dbReference type="ChEBI" id="CHEBI:59648"/>
        <dbReference type="ChEBI" id="CHEBI:131766"/>
        <dbReference type="EC" id="4.6.1.17"/>
    </reaction>
</comment>
<keyword evidence="10" id="KW-1185">Reference proteome</keyword>
<dbReference type="NCBIfam" id="TIGR00581">
    <property type="entry name" value="moaC"/>
    <property type="match status" value="1"/>
</dbReference>
<dbReference type="NCBIfam" id="NF006870">
    <property type="entry name" value="PRK09364.1"/>
    <property type="match status" value="1"/>
</dbReference>
<comment type="subunit">
    <text evidence="7">Homohexamer; trimer of dimers.</text>
</comment>
<comment type="pathway">
    <text evidence="2 7">Cofactor biosynthesis; molybdopterin biosynthesis.</text>
</comment>
<dbReference type="CDD" id="cd01420">
    <property type="entry name" value="MoaC_PE"/>
    <property type="match status" value="1"/>
</dbReference>
<organism evidence="9 10">
    <name type="scientific">Desulfovibrio piger</name>
    <dbReference type="NCBI Taxonomy" id="901"/>
    <lineage>
        <taxon>Bacteria</taxon>
        <taxon>Pseudomonadati</taxon>
        <taxon>Thermodesulfobacteriota</taxon>
        <taxon>Desulfovibrionia</taxon>
        <taxon>Desulfovibrionales</taxon>
        <taxon>Desulfovibrionaceae</taxon>
        <taxon>Desulfovibrio</taxon>
    </lineage>
</organism>
<dbReference type="Proteomes" id="UP000186323">
    <property type="component" value="Chromosome I"/>
</dbReference>
<evidence type="ECO:0000256" key="1">
    <source>
        <dbReference type="ARBA" id="ARBA00001637"/>
    </source>
</evidence>
<dbReference type="Pfam" id="PF01967">
    <property type="entry name" value="MoaC"/>
    <property type="match status" value="1"/>
</dbReference>
<evidence type="ECO:0000256" key="6">
    <source>
        <dbReference type="ARBA" id="ARBA00055087"/>
    </source>
</evidence>
<feature type="binding site" evidence="7">
    <location>
        <begin position="120"/>
        <end position="122"/>
    </location>
    <ligand>
        <name>substrate</name>
    </ligand>
</feature>
<protein>
    <recommendedName>
        <fullName evidence="3 7">Cyclic pyranopterin monophosphate synthase</fullName>
        <ecNumber evidence="3 7">4.6.1.17</ecNumber>
    </recommendedName>
    <alternativeName>
        <fullName evidence="7">Molybdenum cofactor biosynthesis protein C</fullName>
    </alternativeName>
</protein>
<dbReference type="InterPro" id="IPR036522">
    <property type="entry name" value="MoaC_sf"/>
</dbReference>
<dbReference type="InterPro" id="IPR047594">
    <property type="entry name" value="MoaC_bact/euk"/>
</dbReference>
<dbReference type="AlphaFoldDB" id="A0A1K1LFC6"/>
<comment type="similarity">
    <text evidence="7">Belongs to the MoaC family.</text>
</comment>
<reference evidence="10" key="1">
    <citation type="submission" date="2016-10" db="EMBL/GenBank/DDBJ databases">
        <authorList>
            <person name="Wegmann U."/>
        </authorList>
    </citation>
    <scope>NUCLEOTIDE SEQUENCE [LARGE SCALE GENOMIC DNA]</scope>
</reference>
<evidence type="ECO:0000256" key="7">
    <source>
        <dbReference type="HAMAP-Rule" id="MF_01224"/>
    </source>
</evidence>
<dbReference type="KEGG" id="dpg:DESPIGER_1562"/>
<dbReference type="Gene3D" id="3.30.70.640">
    <property type="entry name" value="Molybdopterin cofactor biosynthesis C (MoaC) domain"/>
    <property type="match status" value="1"/>
</dbReference>
<dbReference type="HAMAP" id="MF_01224_B">
    <property type="entry name" value="MoaC_B"/>
    <property type="match status" value="1"/>
</dbReference>
<dbReference type="EC" id="4.6.1.17" evidence="3 7"/>
<evidence type="ECO:0000313" key="9">
    <source>
        <dbReference type="EMBL" id="SFV73400.1"/>
    </source>
</evidence>
<name>A0A1K1LFC6_9BACT</name>
<dbReference type="EMBL" id="LT630450">
    <property type="protein sequence ID" value="SFV73400.1"/>
    <property type="molecule type" value="Genomic_DNA"/>
</dbReference>
<dbReference type="SUPFAM" id="SSF55040">
    <property type="entry name" value="Molybdenum cofactor biosynthesis protein C, MoaC"/>
    <property type="match status" value="1"/>
</dbReference>
<feature type="active site" evidence="7">
    <location>
        <position position="173"/>
    </location>
</feature>
<evidence type="ECO:0000256" key="2">
    <source>
        <dbReference type="ARBA" id="ARBA00005046"/>
    </source>
</evidence>
<dbReference type="PANTHER" id="PTHR22960">
    <property type="entry name" value="MOLYBDOPTERIN COFACTOR SYNTHESIS PROTEIN A"/>
    <property type="match status" value="1"/>
</dbReference>
<dbReference type="GO" id="GO:0061799">
    <property type="term" value="F:cyclic pyranopterin monophosphate synthase activity"/>
    <property type="evidence" value="ECO:0007669"/>
    <property type="project" value="UniProtKB-UniRule"/>
</dbReference>
<dbReference type="GO" id="GO:0006777">
    <property type="term" value="P:Mo-molybdopterin cofactor biosynthetic process"/>
    <property type="evidence" value="ECO:0007669"/>
    <property type="project" value="UniProtKB-UniRule"/>
</dbReference>
<gene>
    <name evidence="7" type="primary">moaC</name>
    <name evidence="9" type="ORF">DESPIGER_1562</name>
</gene>
<evidence type="ECO:0000259" key="8">
    <source>
        <dbReference type="Pfam" id="PF01967"/>
    </source>
</evidence>
<feature type="binding site" evidence="7">
    <location>
        <begin position="158"/>
        <end position="159"/>
    </location>
    <ligand>
        <name>substrate</name>
    </ligand>
</feature>
<dbReference type="InterPro" id="IPR050105">
    <property type="entry name" value="MoCo_biosynth_MoaA/MoaC"/>
</dbReference>
<dbReference type="InterPro" id="IPR002820">
    <property type="entry name" value="Mopterin_CF_biosynth-C_dom"/>
</dbReference>